<dbReference type="Proteomes" id="UP000001036">
    <property type="component" value="Chromosome"/>
</dbReference>
<dbReference type="NCBIfam" id="TIGR00002">
    <property type="entry name" value="S16"/>
    <property type="match status" value="1"/>
</dbReference>
<dbReference type="SUPFAM" id="SSF54565">
    <property type="entry name" value="Ribosomal protein S16"/>
    <property type="match status" value="1"/>
</dbReference>
<dbReference type="FunFam" id="3.30.1320.10:FF:000001">
    <property type="entry name" value="30S ribosomal protein S16"/>
    <property type="match status" value="1"/>
</dbReference>
<organism evidence="4 5">
    <name type="scientific">Cellvibrio japonicus (strain Ueda107)</name>
    <name type="common">Pseudomonas fluorescens subsp. cellulosa</name>
    <dbReference type="NCBI Taxonomy" id="498211"/>
    <lineage>
        <taxon>Bacteria</taxon>
        <taxon>Pseudomonadati</taxon>
        <taxon>Pseudomonadota</taxon>
        <taxon>Gammaproteobacteria</taxon>
        <taxon>Cellvibrionales</taxon>
        <taxon>Cellvibrionaceae</taxon>
        <taxon>Cellvibrio</taxon>
    </lineage>
</organism>
<dbReference type="HAMAP" id="MF_00385">
    <property type="entry name" value="Ribosomal_bS16"/>
    <property type="match status" value="1"/>
</dbReference>
<reference evidence="4 5" key="1">
    <citation type="journal article" date="2008" name="J. Bacteriol.">
        <title>Insights into plant cell wall degradation from the genome sequence of the soil bacterium Cellvibrio japonicus.</title>
        <authorList>
            <person name="Deboy R.T."/>
            <person name="Mongodin E.F."/>
            <person name="Fouts D.E."/>
            <person name="Tailford L.E."/>
            <person name="Khouri H."/>
            <person name="Emerson J.B."/>
            <person name="Mohamoud Y."/>
            <person name="Watkins K."/>
            <person name="Henrissat B."/>
            <person name="Gilbert H.J."/>
            <person name="Nelson K.E."/>
        </authorList>
    </citation>
    <scope>NUCLEOTIDE SEQUENCE [LARGE SCALE GENOMIC DNA]</scope>
    <source>
        <strain evidence="4 5">Ueda107</strain>
    </source>
</reference>
<gene>
    <name evidence="3 4" type="primary">rpsP</name>
    <name evidence="4" type="ordered locus">CJA_1433</name>
</gene>
<dbReference type="InterPro" id="IPR023803">
    <property type="entry name" value="Ribosomal_bS16_dom_sf"/>
</dbReference>
<dbReference type="PANTHER" id="PTHR12919:SF20">
    <property type="entry name" value="SMALL RIBOSOMAL SUBUNIT PROTEIN BS16M"/>
    <property type="match status" value="1"/>
</dbReference>
<dbReference type="GO" id="GO:0005737">
    <property type="term" value="C:cytoplasm"/>
    <property type="evidence" value="ECO:0007669"/>
    <property type="project" value="UniProtKB-ARBA"/>
</dbReference>
<name>B3PDH5_CELJU</name>
<dbReference type="STRING" id="498211.CJA_1433"/>
<dbReference type="InterPro" id="IPR000307">
    <property type="entry name" value="Ribosomal_bS16"/>
</dbReference>
<dbReference type="GO" id="GO:0006412">
    <property type="term" value="P:translation"/>
    <property type="evidence" value="ECO:0007669"/>
    <property type="project" value="UniProtKB-UniRule"/>
</dbReference>
<dbReference type="KEGG" id="cja:CJA_1433"/>
<evidence type="ECO:0000256" key="1">
    <source>
        <dbReference type="ARBA" id="ARBA00022980"/>
    </source>
</evidence>
<dbReference type="Pfam" id="PF00886">
    <property type="entry name" value="Ribosomal_S16"/>
    <property type="match status" value="1"/>
</dbReference>
<dbReference type="HOGENOM" id="CLU_100590_5_1_6"/>
<evidence type="ECO:0000256" key="3">
    <source>
        <dbReference type="HAMAP-Rule" id="MF_00385"/>
    </source>
</evidence>
<evidence type="ECO:0000256" key="2">
    <source>
        <dbReference type="ARBA" id="ARBA00023274"/>
    </source>
</evidence>
<keyword evidence="1 3" id="KW-0689">Ribosomal protein</keyword>
<dbReference type="AlphaFoldDB" id="B3PDH5"/>
<dbReference type="PANTHER" id="PTHR12919">
    <property type="entry name" value="30S RIBOSOMAL PROTEIN S16"/>
    <property type="match status" value="1"/>
</dbReference>
<keyword evidence="2 3" id="KW-0687">Ribonucleoprotein</keyword>
<comment type="similarity">
    <text evidence="3">Belongs to the bacterial ribosomal protein bS16 family.</text>
</comment>
<evidence type="ECO:0000313" key="4">
    <source>
        <dbReference type="EMBL" id="ACE83945.1"/>
    </source>
</evidence>
<dbReference type="EMBL" id="CP000934">
    <property type="protein sequence ID" value="ACE83945.1"/>
    <property type="molecule type" value="Genomic_DNA"/>
</dbReference>
<keyword evidence="5" id="KW-1185">Reference proteome</keyword>
<accession>B3PDH5</accession>
<protein>
    <recommendedName>
        <fullName evidence="3">Small ribosomal subunit protein bS16</fullName>
    </recommendedName>
</protein>
<proteinExistence type="inferred from homology"/>
<dbReference type="GO" id="GO:0003735">
    <property type="term" value="F:structural constituent of ribosome"/>
    <property type="evidence" value="ECO:0007669"/>
    <property type="project" value="InterPro"/>
</dbReference>
<dbReference type="GO" id="GO:0015935">
    <property type="term" value="C:small ribosomal subunit"/>
    <property type="evidence" value="ECO:0007669"/>
    <property type="project" value="TreeGrafter"/>
</dbReference>
<evidence type="ECO:0000313" key="5">
    <source>
        <dbReference type="Proteomes" id="UP000001036"/>
    </source>
</evidence>
<sequence length="97" mass="11186">MNCPPILKHRKKTSMVTIRLSRGGSKKRPFYHLTVTNSRSARNGRFIERIGFFNPVARGQEERLRIDGDRLQHWVGQGAQLSERVEQLVKESQKKAA</sequence>
<dbReference type="Gene3D" id="3.30.1320.10">
    <property type="match status" value="1"/>
</dbReference>
<dbReference type="eggNOG" id="COG0228">
    <property type="taxonomic scope" value="Bacteria"/>
</dbReference>